<reference evidence="1 2" key="1">
    <citation type="journal article" date="2018" name="Sci. Data">
        <title>The draft genome sequence of cork oak.</title>
        <authorList>
            <person name="Ramos A.M."/>
            <person name="Usie A."/>
            <person name="Barbosa P."/>
            <person name="Barros P.M."/>
            <person name="Capote T."/>
            <person name="Chaves I."/>
            <person name="Simoes F."/>
            <person name="Abreu I."/>
            <person name="Carrasquinho I."/>
            <person name="Faro C."/>
            <person name="Guimaraes J.B."/>
            <person name="Mendonca D."/>
            <person name="Nobrega F."/>
            <person name="Rodrigues L."/>
            <person name="Saibo N.J.M."/>
            <person name="Varela M.C."/>
            <person name="Egas C."/>
            <person name="Matos J."/>
            <person name="Miguel C.M."/>
            <person name="Oliveira M.M."/>
            <person name="Ricardo C.P."/>
            <person name="Goncalves S."/>
        </authorList>
    </citation>
    <scope>NUCLEOTIDE SEQUENCE [LARGE SCALE GENOMIC DNA]</scope>
    <source>
        <strain evidence="2">cv. HL8</strain>
    </source>
</reference>
<proteinExistence type="predicted"/>
<comment type="caution">
    <text evidence="1">The sequence shown here is derived from an EMBL/GenBank/DDBJ whole genome shotgun (WGS) entry which is preliminary data.</text>
</comment>
<dbReference type="AlphaFoldDB" id="A0AAW0KFV1"/>
<accession>A0AAW0KFV1</accession>
<name>A0AAW0KFV1_QUESU</name>
<sequence>MILIVIYKVQVLSCISCTNTECPNWITFGRHRPLVATSCSCLCGAQTCCQCLKVGASSVHASNSDMPVIADLNITSVSEIQDKPEKPIKKKKKIHQKNSTNVTLQKLSQMLWTVAGLPMDVANRSGFGFEFDLTVAHGFNLGSSSLVYPSVNDDFDFNPYPQLKKMKTS</sequence>
<gene>
    <name evidence="1" type="ORF">CFP56_021186</name>
</gene>
<evidence type="ECO:0000313" key="2">
    <source>
        <dbReference type="Proteomes" id="UP000237347"/>
    </source>
</evidence>
<dbReference type="Proteomes" id="UP000237347">
    <property type="component" value="Unassembled WGS sequence"/>
</dbReference>
<keyword evidence="2" id="KW-1185">Reference proteome</keyword>
<organism evidence="1 2">
    <name type="scientific">Quercus suber</name>
    <name type="common">Cork oak</name>
    <dbReference type="NCBI Taxonomy" id="58331"/>
    <lineage>
        <taxon>Eukaryota</taxon>
        <taxon>Viridiplantae</taxon>
        <taxon>Streptophyta</taxon>
        <taxon>Embryophyta</taxon>
        <taxon>Tracheophyta</taxon>
        <taxon>Spermatophyta</taxon>
        <taxon>Magnoliopsida</taxon>
        <taxon>eudicotyledons</taxon>
        <taxon>Gunneridae</taxon>
        <taxon>Pentapetalae</taxon>
        <taxon>rosids</taxon>
        <taxon>fabids</taxon>
        <taxon>Fagales</taxon>
        <taxon>Fagaceae</taxon>
        <taxon>Quercus</taxon>
    </lineage>
</organism>
<protein>
    <submittedName>
        <fullName evidence="1">Uncharacterized protein</fullName>
    </submittedName>
</protein>
<evidence type="ECO:0000313" key="1">
    <source>
        <dbReference type="EMBL" id="KAK7837481.1"/>
    </source>
</evidence>
<dbReference type="EMBL" id="PKMF04000328">
    <property type="protein sequence ID" value="KAK7837481.1"/>
    <property type="molecule type" value="Genomic_DNA"/>
</dbReference>